<dbReference type="AlphaFoldDB" id="A0A6A6GZP9"/>
<evidence type="ECO:0000256" key="1">
    <source>
        <dbReference type="SAM" id="MobiDB-lite"/>
    </source>
</evidence>
<feature type="compositionally biased region" description="Basic and acidic residues" evidence="1">
    <location>
        <begin position="191"/>
        <end position="209"/>
    </location>
</feature>
<evidence type="ECO:0000313" key="2">
    <source>
        <dbReference type="EMBL" id="KAF2231081.1"/>
    </source>
</evidence>
<accession>A0A6A6GZP9</accession>
<sequence length="209" mass="23637">MAGRPLTLVEAPLEGSFDTFAGAPPGGSLDVKLRPGLFRTFKRTDPEFEDCFGSFVCKSGPFSLWQTKGKLSNIWSTIAPRIIDILYERQVRLRQAHSSEGPSNPYFTLRCFLVGLNQRYATPHAAIVCGPQYSSFAKMARRLILQHDILRERHWGLLCLLTDIQMLSGERQQMPGLYTSLPPGRPSSSYPDERASRRRNSDFDLLRTE</sequence>
<feature type="region of interest" description="Disordered" evidence="1">
    <location>
        <begin position="175"/>
        <end position="209"/>
    </location>
</feature>
<name>A0A6A6GZP9_VIRVR</name>
<dbReference type="Proteomes" id="UP000800092">
    <property type="component" value="Unassembled WGS sequence"/>
</dbReference>
<protein>
    <submittedName>
        <fullName evidence="2">Uncharacterized protein</fullName>
    </submittedName>
</protein>
<proteinExistence type="predicted"/>
<organism evidence="2 3">
    <name type="scientific">Viridothelium virens</name>
    <name type="common">Speckled blister lichen</name>
    <name type="synonym">Trypethelium virens</name>
    <dbReference type="NCBI Taxonomy" id="1048519"/>
    <lineage>
        <taxon>Eukaryota</taxon>
        <taxon>Fungi</taxon>
        <taxon>Dikarya</taxon>
        <taxon>Ascomycota</taxon>
        <taxon>Pezizomycotina</taxon>
        <taxon>Dothideomycetes</taxon>
        <taxon>Dothideomycetes incertae sedis</taxon>
        <taxon>Trypetheliales</taxon>
        <taxon>Trypetheliaceae</taxon>
        <taxon>Viridothelium</taxon>
    </lineage>
</organism>
<gene>
    <name evidence="2" type="ORF">EV356DRAFT_507694</name>
</gene>
<evidence type="ECO:0000313" key="3">
    <source>
        <dbReference type="Proteomes" id="UP000800092"/>
    </source>
</evidence>
<keyword evidence="3" id="KW-1185">Reference proteome</keyword>
<dbReference type="EMBL" id="ML991831">
    <property type="protein sequence ID" value="KAF2231081.1"/>
    <property type="molecule type" value="Genomic_DNA"/>
</dbReference>
<reference evidence="2" key="1">
    <citation type="journal article" date="2020" name="Stud. Mycol.">
        <title>101 Dothideomycetes genomes: a test case for predicting lifestyles and emergence of pathogens.</title>
        <authorList>
            <person name="Haridas S."/>
            <person name="Albert R."/>
            <person name="Binder M."/>
            <person name="Bloem J."/>
            <person name="Labutti K."/>
            <person name="Salamov A."/>
            <person name="Andreopoulos B."/>
            <person name="Baker S."/>
            <person name="Barry K."/>
            <person name="Bills G."/>
            <person name="Bluhm B."/>
            <person name="Cannon C."/>
            <person name="Castanera R."/>
            <person name="Culley D."/>
            <person name="Daum C."/>
            <person name="Ezra D."/>
            <person name="Gonzalez J."/>
            <person name="Henrissat B."/>
            <person name="Kuo A."/>
            <person name="Liang C."/>
            <person name="Lipzen A."/>
            <person name="Lutzoni F."/>
            <person name="Magnuson J."/>
            <person name="Mondo S."/>
            <person name="Nolan M."/>
            <person name="Ohm R."/>
            <person name="Pangilinan J."/>
            <person name="Park H.-J."/>
            <person name="Ramirez L."/>
            <person name="Alfaro M."/>
            <person name="Sun H."/>
            <person name="Tritt A."/>
            <person name="Yoshinaga Y."/>
            <person name="Zwiers L.-H."/>
            <person name="Turgeon B."/>
            <person name="Goodwin S."/>
            <person name="Spatafora J."/>
            <person name="Crous P."/>
            <person name="Grigoriev I."/>
        </authorList>
    </citation>
    <scope>NUCLEOTIDE SEQUENCE</scope>
    <source>
        <strain evidence="2">Tuck. ex Michener</strain>
    </source>
</reference>
<dbReference type="OrthoDB" id="3969012at2759"/>